<dbReference type="InterPro" id="IPR036291">
    <property type="entry name" value="NAD(P)-bd_dom_sf"/>
</dbReference>
<dbReference type="PANTHER" id="PTHR24321:SF8">
    <property type="entry name" value="ESTRADIOL 17-BETA-DEHYDROGENASE 8-RELATED"/>
    <property type="match status" value="1"/>
</dbReference>
<gene>
    <name evidence="5" type="ORF">GTQ45_08990</name>
</gene>
<dbReference type="RefSeq" id="WP_160587748.1">
    <property type="nucleotide sequence ID" value="NZ_BMHN01000001.1"/>
</dbReference>
<comment type="similarity">
    <text evidence="1">Belongs to the short-chain dehydrogenases/reductases (SDR) family.</text>
</comment>
<keyword evidence="2" id="KW-0560">Oxidoreductase</keyword>
<dbReference type="AlphaFoldDB" id="A0A845QC66"/>
<accession>A0A845QC66</accession>
<evidence type="ECO:0000259" key="4">
    <source>
        <dbReference type="SMART" id="SM00822"/>
    </source>
</evidence>
<evidence type="ECO:0000313" key="6">
    <source>
        <dbReference type="Proteomes" id="UP000470384"/>
    </source>
</evidence>
<dbReference type="PANTHER" id="PTHR24321">
    <property type="entry name" value="DEHYDROGENASES, SHORT CHAIN"/>
    <property type="match status" value="1"/>
</dbReference>
<keyword evidence="6" id="KW-1185">Reference proteome</keyword>
<dbReference type="GO" id="GO:0016491">
    <property type="term" value="F:oxidoreductase activity"/>
    <property type="evidence" value="ECO:0007669"/>
    <property type="project" value="UniProtKB-KW"/>
</dbReference>
<name>A0A845QC66_9HYPH</name>
<dbReference type="CDD" id="cd05233">
    <property type="entry name" value="SDR_c"/>
    <property type="match status" value="1"/>
</dbReference>
<protein>
    <submittedName>
        <fullName evidence="5">SDR family oxidoreductase</fullName>
    </submittedName>
</protein>
<dbReference type="Proteomes" id="UP000470384">
    <property type="component" value="Unassembled WGS sequence"/>
</dbReference>
<dbReference type="InterPro" id="IPR057326">
    <property type="entry name" value="KR_dom"/>
</dbReference>
<dbReference type="PRINTS" id="PR00080">
    <property type="entry name" value="SDRFAMILY"/>
</dbReference>
<dbReference type="GeneID" id="300654572"/>
<dbReference type="PRINTS" id="PR00081">
    <property type="entry name" value="GDHRDH"/>
</dbReference>
<dbReference type="EMBL" id="WXYQ01000006">
    <property type="protein sequence ID" value="NBG95868.1"/>
    <property type="molecule type" value="Genomic_DNA"/>
</dbReference>
<comment type="caution">
    <text evidence="5">The sequence shown here is derived from an EMBL/GenBank/DDBJ whole genome shotgun (WGS) entry which is preliminary data.</text>
</comment>
<reference evidence="5 6" key="1">
    <citation type="journal article" date="2016" name="Int. J. Syst. Evol. Microbiol.">
        <title>Pyruvatibacter mobilis gen. nov., sp. nov., a marine bacterium from the culture broth of Picochlorum sp. 122.</title>
        <authorList>
            <person name="Wang G."/>
            <person name="Tang M."/>
            <person name="Wu H."/>
            <person name="Dai S."/>
            <person name="Li T."/>
            <person name="Chen C."/>
            <person name="He H."/>
            <person name="Fan J."/>
            <person name="Xiang W."/>
            <person name="Li X."/>
        </authorList>
    </citation>
    <scope>NUCLEOTIDE SEQUENCE [LARGE SCALE GENOMIC DNA]</scope>
    <source>
        <strain evidence="5 6">GYP-11</strain>
    </source>
</reference>
<dbReference type="OrthoDB" id="9812986at2"/>
<proteinExistence type="inferred from homology"/>
<sequence length="249" mass="25136">MLENKCIIITGASRGIGAAAARLFASHGATVIVSARRQSSLAPIVEGISAAGGKAVAVAGDITEEQTSARLVETALAVTGRLDGAFNNAAILGEACSLPTITNESWHETIATNLTAAFYAAKHQVPAMQANGGGAIVFTSSFVGHCTGIQGMGAYAASKAGLVGLARVLAAEKGRDGIRVNALLPGGTDTDMAPQGPEARSWVNGLHALGRMAQPEEIAQAAAFLLSDQASFVTGTAFLADGGNTSFKA</sequence>
<evidence type="ECO:0000313" key="5">
    <source>
        <dbReference type="EMBL" id="NBG95868.1"/>
    </source>
</evidence>
<organism evidence="5 6">
    <name type="scientific">Pyruvatibacter mobilis</name>
    <dbReference type="NCBI Taxonomy" id="1712261"/>
    <lineage>
        <taxon>Bacteria</taxon>
        <taxon>Pseudomonadati</taxon>
        <taxon>Pseudomonadota</taxon>
        <taxon>Alphaproteobacteria</taxon>
        <taxon>Hyphomicrobiales</taxon>
        <taxon>Parvibaculaceae</taxon>
        <taxon>Pyruvatibacter</taxon>
    </lineage>
</organism>
<evidence type="ECO:0000256" key="2">
    <source>
        <dbReference type="ARBA" id="ARBA00023002"/>
    </source>
</evidence>
<dbReference type="SMART" id="SM00822">
    <property type="entry name" value="PKS_KR"/>
    <property type="match status" value="1"/>
</dbReference>
<dbReference type="SUPFAM" id="SSF51735">
    <property type="entry name" value="NAD(P)-binding Rossmann-fold domains"/>
    <property type="match status" value="1"/>
</dbReference>
<dbReference type="FunFam" id="3.40.50.720:FF:000084">
    <property type="entry name" value="Short-chain dehydrogenase reductase"/>
    <property type="match status" value="1"/>
</dbReference>
<dbReference type="NCBIfam" id="NF005681">
    <property type="entry name" value="PRK07478.1"/>
    <property type="match status" value="1"/>
</dbReference>
<feature type="domain" description="Ketoreductase" evidence="4">
    <location>
        <begin position="5"/>
        <end position="186"/>
    </location>
</feature>
<dbReference type="Pfam" id="PF13561">
    <property type="entry name" value="adh_short_C2"/>
    <property type="match status" value="1"/>
</dbReference>
<keyword evidence="3" id="KW-0520">NAD</keyword>
<evidence type="ECO:0000256" key="3">
    <source>
        <dbReference type="ARBA" id="ARBA00023027"/>
    </source>
</evidence>
<dbReference type="InterPro" id="IPR002347">
    <property type="entry name" value="SDR_fam"/>
</dbReference>
<evidence type="ECO:0000256" key="1">
    <source>
        <dbReference type="ARBA" id="ARBA00006484"/>
    </source>
</evidence>
<dbReference type="Gene3D" id="3.40.50.720">
    <property type="entry name" value="NAD(P)-binding Rossmann-like Domain"/>
    <property type="match status" value="1"/>
</dbReference>